<sequence length="2278" mass="253359">MGKKELNGQPTNNIEKKEEKINTNVEGKNNQKNKDKYDIVANIHPDDAKDKVFVAIIKALVKNGNTPSTPKELSQYILKHKLTNLGGSTPFATVSSRISQHFKKCSEHKPGHSPRPPLLGKKSFDGMHSRKLYYFIDSPFIKVADIPHPLTKLAAQKAEAKNEKKNVSDIPTNKKKEKIQLKTVNSRGLMKPNISSDNDIIIKNKIKIDKTIKEPEVGFKKDESDSDNEDDEDNESLIKIKEKIQNSKKNSNSELNNIEEKIGKKHGIDSTDSDSTKINKNQKVNNDTLNDENKKLKKIKIENDNMEIESNSTQTKKEIDPAIVQDFDNKPDELIRQLSSDINDIVGVSLISSKPNDLEMELLSDYSSDFSVSTSHAIATEPDSDELDDINNKSWDVPPELMSMNELDSLFSESDLDDFNTMSEDSKSIDSYSTNKRKFDVISTSESDNSSIQESKKINSSIISTFQKKNHIKKASGLSNEIINSFSDNESPIIDDSLTDKKSDNENNTPSRINDDSEKSKDLNSIKEEITNNENIKEINKEIPTKEAEKIEIKTDEIEKSIEKLKKIVTDAKNKNVKEDKPAPQISIEMFYPSSKELIRIFTEAHTNIEYNNYQIKLRKIIHGKLNGDIFFFKKSYNCFSTISEKENNSIDVDNAKDEHHTTNINYKLEKINTDISCSGFVDVSSFFSRKELNDSILQTCHGKMKAKSTEFTWWEQYVNNIIEWSNFINNKLSFAIKIKELLKNAKVEHEDVNIMKKANVIVVCLIKNKTDLLNSTKEPESLLRYKPLNVYSNNISLDTSHQRNNENEERSIIVIQHSDQWNGVWIPNNYFRILVEQLNLSDYLHSFLINKVKNKQNTLKDETKPKDTPISLETTTLDLKLQILNDPNYLSQSFIKYEESEDNTKKPTNKGKSKYAKDSKNNDISSTTKSKSSNKGASSNETKSNIIPKAAPRLPFKLPNFDVTKLTLIHSRPATDPAIWITLIENVKVYMCLIPVNMDILESSDSTMAPPLIPLLRIYNNDMVNGTLLLTAGGVENEQNRSVILSLESKRVRIRKHTNGLCGTWIPLNRARELARTCSLDSKLSVFLSDNLRDYFTYNEGLPTIPLPLTLSNPLLDINKSIAVAALSSLNATTAATTAATTTSTTAATTATTTSSTKASTANGKSKEIPISMKTLNPFQTALNLLSSNHLLLNKGNILGNNSLFSNPSALSLLLKQFPFSPISLPTAGAIPKVSIASNSKKNNNSSQKGQTSKSSTPSTTATTTSTTTIATETTAASVSNAAAIASSLTTTATNFSAIPTLPLNFPSAAATTSSLLTTSTTDTSGFQLAFENPVSRIGKNDKPNSISQLMKTSGKVKKINSIPVRITKKENDVLNSTLASLTNEKFQNSLLSVSPDKNKEYEMDSNNSTNNSHENSGEENDQNLLFLSSSSSEDESNENEDVAFLSRDGYMSETQENRNNKDKENENIDKNGINKDEEDEDEEDEDEEDEDEEDEDEEDEEEDEEDEEENEYDDMEDIEYDEGSESDNSILSSTSDKNIINVVDDDSSDGYKSDYDNNLENMWYLKPRISGGKSKRLNSTEYSDNLEENDSMDDFIPTTTIKEYKKENLLNKKKNTKNTSSRKRKLATDKLSHKKSEFLSRKKKKVINSSSNTKLIIKQSPSFYTSPINKKKKNKTKKLNRKLEIISKSDEEEESEISIISEHSSYIDVNSSDDHDFSETINIMNDDDDDDDDDANDNNDGGEDNDNNKDKDEDFKIDIKPSEIKNGSGKKIIIRKSSNSSTTSSKKVKLSNNSNNSKSSSSTSDKKIKSITIELSNKIGKSTKRQKKNSISKKQSEPLELEDKKDKTDIEPILPLSINIKKKCVTQKLSSTVTSDSQQSSTSSKMVNEVNNSNDSDSSIINIDDSNNLNNDIQVQSSSLQVSSSATKIPTTTTTEEEKIKTSVINNNNLMQNVEPTTKVSTSLATMPVTVTTAPSIPAVKPTKNKKSKSSTTTTTTTATTTTTTTAPPSTENLSPSILKAIKNSQNLALLPEFQAEMKASGKKRSKKQNYNEALNLLNNAFIFPTAVPPPPPPSTTPISKSKLVNIKPKDNQIYPNFNLLNELSLLKKMNKPIILPKFPIPMLPNQGTKPPYNLLDTSSAFPNQFDITTANLSKAAAELLSSSTLSLDNNLASSFAAAAASTSTAMSTTPTSSIDTTASSTLPSTLQSLANNLVFQSIPANVANVIASTLPKPNINQTRIPSLPKKTRSVKNKENVEDDDEEIDIVSDDGFDDFR</sequence>
<accession>A0A1Y1VET1</accession>
<feature type="compositionally biased region" description="Low complexity" evidence="4">
    <location>
        <begin position="923"/>
        <end position="941"/>
    </location>
</feature>
<feature type="region of interest" description="Disordered" evidence="4">
    <location>
        <begin position="1978"/>
        <end position="2016"/>
    </location>
</feature>
<feature type="compositionally biased region" description="Low complexity" evidence="4">
    <location>
        <begin position="1873"/>
        <end position="1886"/>
    </location>
</feature>
<feature type="compositionally biased region" description="Basic and acidic residues" evidence="4">
    <location>
        <begin position="1748"/>
        <end position="1765"/>
    </location>
</feature>
<dbReference type="PROSITE" id="PS51299">
    <property type="entry name" value="HTH_APSES"/>
    <property type="match status" value="1"/>
</dbReference>
<feature type="region of interest" description="Disordered" evidence="4">
    <location>
        <begin position="1821"/>
        <end position="1846"/>
    </location>
</feature>
<evidence type="ECO:0000256" key="1">
    <source>
        <dbReference type="ARBA" id="ARBA00004613"/>
    </source>
</evidence>
<comment type="subcellular location">
    <subcellularLocation>
        <location evidence="1">Secreted</location>
    </subcellularLocation>
</comment>
<dbReference type="InterPro" id="IPR057511">
    <property type="entry name" value="WH_GDS1"/>
</dbReference>
<dbReference type="GO" id="GO:0005576">
    <property type="term" value="C:extracellular region"/>
    <property type="evidence" value="ECO:0007669"/>
    <property type="project" value="UniProtKB-SubCell"/>
</dbReference>
<feature type="compositionally biased region" description="Acidic residues" evidence="4">
    <location>
        <begin position="1478"/>
        <end position="1527"/>
    </location>
</feature>
<evidence type="ECO:0000313" key="7">
    <source>
        <dbReference type="Proteomes" id="UP000193719"/>
    </source>
</evidence>
<dbReference type="InterPro" id="IPR036887">
    <property type="entry name" value="HTH_APSES_sf"/>
</dbReference>
<feature type="region of interest" description="Disordered" evidence="4">
    <location>
        <begin position="1239"/>
        <end position="1268"/>
    </location>
</feature>
<dbReference type="Gene3D" id="3.10.260.10">
    <property type="entry name" value="Transcription regulator HTH, APSES-type DNA-binding domain"/>
    <property type="match status" value="1"/>
</dbReference>
<feature type="compositionally biased region" description="Low complexity" evidence="4">
    <location>
        <begin position="1766"/>
        <end position="1805"/>
    </location>
</feature>
<feature type="compositionally biased region" description="Acidic residues" evidence="4">
    <location>
        <begin position="2259"/>
        <end position="2278"/>
    </location>
</feature>
<feature type="coiled-coil region" evidence="3">
    <location>
        <begin position="548"/>
        <end position="575"/>
    </location>
</feature>
<keyword evidence="7" id="KW-1185">Reference proteome</keyword>
<feature type="region of interest" description="Disordered" evidence="4">
    <location>
        <begin position="901"/>
        <end position="949"/>
    </location>
</feature>
<keyword evidence="3" id="KW-0175">Coiled coil</keyword>
<feature type="region of interest" description="Disordered" evidence="4">
    <location>
        <begin position="2236"/>
        <end position="2278"/>
    </location>
</feature>
<reference evidence="6 7" key="2">
    <citation type="submission" date="2016-08" db="EMBL/GenBank/DDBJ databases">
        <title>Pervasive Adenine N6-methylation of Active Genes in Fungi.</title>
        <authorList>
            <consortium name="DOE Joint Genome Institute"/>
            <person name="Mondo S.J."/>
            <person name="Dannebaum R.O."/>
            <person name="Kuo R.C."/>
            <person name="Labutti K."/>
            <person name="Haridas S."/>
            <person name="Kuo A."/>
            <person name="Salamov A."/>
            <person name="Ahrendt S.R."/>
            <person name="Lipzen A."/>
            <person name="Sullivan W."/>
            <person name="Andreopoulos W.B."/>
            <person name="Clum A."/>
            <person name="Lindquist E."/>
            <person name="Daum C."/>
            <person name="Ramamoorthy G.K."/>
            <person name="Gryganskyi A."/>
            <person name="Culley D."/>
            <person name="Magnuson J.K."/>
            <person name="James T.Y."/>
            <person name="O'Malley M.A."/>
            <person name="Stajich J.E."/>
            <person name="Spatafora J.W."/>
            <person name="Visel A."/>
            <person name="Grigoriev I.V."/>
        </authorList>
    </citation>
    <scope>NUCLEOTIDE SEQUENCE [LARGE SCALE GENOMIC DNA]</scope>
    <source>
        <strain evidence="7">finn</strain>
    </source>
</reference>
<feature type="region of interest" description="Disordered" evidence="4">
    <location>
        <begin position="486"/>
        <end position="529"/>
    </location>
</feature>
<feature type="compositionally biased region" description="Low complexity" evidence="4">
    <location>
        <begin position="1407"/>
        <end position="1416"/>
    </location>
</feature>
<name>A0A1Y1VET1_9FUNG</name>
<comment type="caution">
    <text evidence="6">The sequence shown here is derived from an EMBL/GenBank/DDBJ whole genome shotgun (WGS) entry which is preliminary data.</text>
</comment>
<feature type="compositionally biased region" description="Basic and acidic residues" evidence="4">
    <location>
        <begin position="1836"/>
        <end position="1846"/>
    </location>
</feature>
<protein>
    <recommendedName>
        <fullName evidence="5">HTH APSES-type domain-containing protein</fullName>
    </recommendedName>
</protein>
<dbReference type="GO" id="GO:0003677">
    <property type="term" value="F:DNA binding"/>
    <property type="evidence" value="ECO:0007669"/>
    <property type="project" value="InterPro"/>
</dbReference>
<evidence type="ECO:0000256" key="4">
    <source>
        <dbReference type="SAM" id="MobiDB-lite"/>
    </source>
</evidence>
<feature type="domain" description="HTH APSES-type" evidence="5">
    <location>
        <begin position="991"/>
        <end position="1109"/>
    </location>
</feature>
<feature type="compositionally biased region" description="Basic residues" evidence="4">
    <location>
        <begin position="1823"/>
        <end position="1833"/>
    </location>
</feature>
<dbReference type="Pfam" id="PF25318">
    <property type="entry name" value="WHD_GDS1"/>
    <property type="match status" value="1"/>
</dbReference>
<feature type="compositionally biased region" description="Acidic residues" evidence="4">
    <location>
        <begin position="1727"/>
        <end position="1747"/>
    </location>
</feature>
<proteinExistence type="predicted"/>
<gene>
    <name evidence="6" type="ORF">BCR36DRAFT_403478</name>
</gene>
<organism evidence="6 7">
    <name type="scientific">Piromyces finnis</name>
    <dbReference type="NCBI Taxonomy" id="1754191"/>
    <lineage>
        <taxon>Eukaryota</taxon>
        <taxon>Fungi</taxon>
        <taxon>Fungi incertae sedis</taxon>
        <taxon>Chytridiomycota</taxon>
        <taxon>Chytridiomycota incertae sedis</taxon>
        <taxon>Neocallimastigomycetes</taxon>
        <taxon>Neocallimastigales</taxon>
        <taxon>Neocallimastigaceae</taxon>
        <taxon>Piromyces</taxon>
    </lineage>
</organism>
<feature type="region of interest" description="Disordered" evidence="4">
    <location>
        <begin position="1873"/>
        <end position="1907"/>
    </location>
</feature>
<dbReference type="PANTHER" id="PTHR47246">
    <property type="entry name" value="MUCIN-19"/>
    <property type="match status" value="1"/>
</dbReference>
<evidence type="ECO:0000256" key="3">
    <source>
        <dbReference type="SAM" id="Coils"/>
    </source>
</evidence>
<feature type="region of interest" description="Disordered" evidence="4">
    <location>
        <begin position="260"/>
        <end position="288"/>
    </location>
</feature>
<dbReference type="OrthoDB" id="5597783at2759"/>
<dbReference type="EMBL" id="MCFH01000012">
    <property type="protein sequence ID" value="ORX53820.1"/>
    <property type="molecule type" value="Genomic_DNA"/>
</dbReference>
<feature type="region of interest" description="Disordered" evidence="4">
    <location>
        <begin position="1704"/>
        <end position="1809"/>
    </location>
</feature>
<evidence type="ECO:0000259" key="5">
    <source>
        <dbReference type="PROSITE" id="PS51299"/>
    </source>
</evidence>
<evidence type="ECO:0000256" key="2">
    <source>
        <dbReference type="ARBA" id="ARBA00022525"/>
    </source>
</evidence>
<feature type="compositionally biased region" description="Low complexity" evidence="4">
    <location>
        <begin position="1992"/>
        <end position="2013"/>
    </location>
</feature>
<feature type="compositionally biased region" description="Polar residues" evidence="4">
    <location>
        <begin position="278"/>
        <end position="288"/>
    </location>
</feature>
<feature type="compositionally biased region" description="Basic and acidic residues" evidence="4">
    <location>
        <begin position="513"/>
        <end position="529"/>
    </location>
</feature>
<feature type="compositionally biased region" description="Low complexity" evidence="4">
    <location>
        <begin position="1893"/>
        <end position="1907"/>
    </location>
</feature>
<dbReference type="PANTHER" id="PTHR47246:SF1">
    <property type="entry name" value="MUCIN-19"/>
    <property type="match status" value="1"/>
</dbReference>
<feature type="region of interest" description="Disordered" evidence="4">
    <location>
        <begin position="1"/>
        <end position="34"/>
    </location>
</feature>
<dbReference type="InterPro" id="IPR003163">
    <property type="entry name" value="Tscrpt_reg_HTH_APSES-type"/>
</dbReference>
<keyword evidence="2" id="KW-0964">Secreted</keyword>
<reference evidence="6 7" key="1">
    <citation type="submission" date="2016-08" db="EMBL/GenBank/DDBJ databases">
        <title>Genomes of anaerobic fungi encode conserved fungal cellulosomes for biomass hydrolysis.</title>
        <authorList>
            <consortium name="DOE Joint Genome Institute"/>
            <person name="Haitjema C.H."/>
            <person name="Gilmore S.P."/>
            <person name="Henske J.K."/>
            <person name="Solomon K.V."/>
            <person name="De Groot R."/>
            <person name="Kuo A."/>
            <person name="Mondo S.J."/>
            <person name="Salamov A.A."/>
            <person name="Labutti K."/>
            <person name="Zhao Z."/>
            <person name="Chiniquy J."/>
            <person name="Barry K."/>
            <person name="Brewer H.M."/>
            <person name="Purvine S.O."/>
            <person name="Wright A.T."/>
            <person name="Boxma B."/>
            <person name="Van Alen T."/>
            <person name="Hackstein J.H."/>
            <person name="Baker S.E."/>
            <person name="Grigoriev I.V."/>
            <person name="O'Malley M.A."/>
        </authorList>
    </citation>
    <scope>NUCLEOTIDE SEQUENCE [LARGE SCALE GENOMIC DNA]</scope>
    <source>
        <strain evidence="7">finn</strain>
    </source>
</reference>
<dbReference type="Proteomes" id="UP000193719">
    <property type="component" value="Unassembled WGS sequence"/>
</dbReference>
<feature type="compositionally biased region" description="Basic and acidic residues" evidence="4">
    <location>
        <begin position="260"/>
        <end position="277"/>
    </location>
</feature>
<dbReference type="STRING" id="1754191.A0A1Y1VET1"/>
<dbReference type="SUPFAM" id="SSF54616">
    <property type="entry name" value="DNA-binding domain of Mlu1-box binding protein MBP1"/>
    <property type="match status" value="1"/>
</dbReference>
<feature type="compositionally biased region" description="Acidic residues" evidence="4">
    <location>
        <begin position="1434"/>
        <end position="1443"/>
    </location>
</feature>
<feature type="region of interest" description="Disordered" evidence="4">
    <location>
        <begin position="1392"/>
        <end position="1554"/>
    </location>
</feature>
<feature type="region of interest" description="Disordered" evidence="4">
    <location>
        <begin position="1139"/>
        <end position="1166"/>
    </location>
</feature>
<feature type="compositionally biased region" description="Polar residues" evidence="4">
    <location>
        <begin position="1528"/>
        <end position="1540"/>
    </location>
</feature>
<feature type="compositionally biased region" description="Basic and acidic residues" evidence="4">
    <location>
        <begin position="1457"/>
        <end position="1477"/>
    </location>
</feature>
<feature type="compositionally biased region" description="Low complexity" evidence="4">
    <location>
        <begin position="1139"/>
        <end position="1164"/>
    </location>
</feature>
<evidence type="ECO:0000313" key="6">
    <source>
        <dbReference type="EMBL" id="ORX53820.1"/>
    </source>
</evidence>